<name>A0ABS6GVR6_MAMLE</name>
<dbReference type="SUPFAM" id="SSF63520">
    <property type="entry name" value="PTS-regulatory domain, PRD"/>
    <property type="match status" value="2"/>
</dbReference>
<protein>
    <submittedName>
        <fullName evidence="3">PRD domain-containing protein</fullName>
    </submittedName>
</protein>
<dbReference type="PANTHER" id="PTHR30185">
    <property type="entry name" value="CRYPTIC BETA-GLUCOSIDE BGL OPERON ANTITERMINATOR"/>
    <property type="match status" value="1"/>
</dbReference>
<proteinExistence type="predicted"/>
<evidence type="ECO:0000256" key="1">
    <source>
        <dbReference type="ARBA" id="ARBA00022737"/>
    </source>
</evidence>
<dbReference type="InterPro" id="IPR036634">
    <property type="entry name" value="PRD_sf"/>
</dbReference>
<keyword evidence="1" id="KW-0677">Repeat</keyword>
<dbReference type="Pfam" id="PF00874">
    <property type="entry name" value="PRD"/>
    <property type="match status" value="2"/>
</dbReference>
<accession>A0ABS6GVR6</accession>
<comment type="caution">
    <text evidence="3">The sequence shown here is derived from an EMBL/GenBank/DDBJ whole genome shotgun (WGS) entry which is preliminary data.</text>
</comment>
<gene>
    <name evidence="3" type="ORF">KQ656_06095</name>
</gene>
<dbReference type="Gene3D" id="2.30.24.10">
    <property type="entry name" value="CAT RNA-binding domain"/>
    <property type="match status" value="1"/>
</dbReference>
<keyword evidence="4" id="KW-1185">Reference proteome</keyword>
<dbReference type="EMBL" id="JAHLZN010000007">
    <property type="protein sequence ID" value="MBU6113519.1"/>
    <property type="molecule type" value="Genomic_DNA"/>
</dbReference>
<evidence type="ECO:0000313" key="3">
    <source>
        <dbReference type="EMBL" id="MBU6113519.1"/>
    </source>
</evidence>
<dbReference type="Pfam" id="PF03123">
    <property type="entry name" value="CAT_RBD"/>
    <property type="match status" value="1"/>
</dbReference>
<dbReference type="RefSeq" id="WP_194200322.1">
    <property type="nucleotide sequence ID" value="NZ_CP180174.1"/>
</dbReference>
<feature type="domain" description="PRD" evidence="2">
    <location>
        <begin position="169"/>
        <end position="277"/>
    </location>
</feature>
<dbReference type="Proteomes" id="UP000770161">
    <property type="component" value="Unassembled WGS sequence"/>
</dbReference>
<reference evidence="3 4" key="1">
    <citation type="submission" date="2021-06" db="EMBL/GenBank/DDBJ databases">
        <title>Staphylococcus lentus K169 genome sequencing.</title>
        <authorList>
            <person name="Sundareshan S."/>
            <person name="Akhila D.S."/>
            <person name="Prachi D."/>
            <person name="Sivakumar R."/>
            <person name="Rajendhran J."/>
            <person name="Isloor S."/>
            <person name="Hegde N.R."/>
        </authorList>
    </citation>
    <scope>NUCLEOTIDE SEQUENCE [LARGE SCALE GENOMIC DNA]</scope>
    <source>
        <strain evidence="3 4">K169</strain>
    </source>
</reference>
<dbReference type="PANTHER" id="PTHR30185:SF15">
    <property type="entry name" value="CRYPTIC BETA-GLUCOSIDE BGL OPERON ANTITERMINATOR"/>
    <property type="match status" value="1"/>
</dbReference>
<sequence length="277" mass="32364">MKINKVLNNNLVISNINGKERIVMGNGIAFGKKRGQKLDESKIEKLFRLTTTEQEKMLALIDEVDDNVVLITEKIIQKANELYENAISESLYLSLIDHINFAIERTKNGYVIKNPLMHEIRKIYPQEYQIGEFGVNLINKEYNIDIQIDEASFIAMHIVNTNLGESLSNTYEITKITTRILDLINSYFDLDLLETDLNYSRFMTHLKFFIQRLINRDPLEEVMDDTLIQILTVRYSEENKCVDEIAKLLKEEYDHELLNDERGYLILHLARLLKSNM</sequence>
<feature type="domain" description="PRD" evidence="2">
    <location>
        <begin position="63"/>
        <end position="168"/>
    </location>
</feature>
<dbReference type="InterPro" id="IPR011608">
    <property type="entry name" value="PRD"/>
</dbReference>
<dbReference type="SMART" id="SM01061">
    <property type="entry name" value="CAT_RBD"/>
    <property type="match status" value="1"/>
</dbReference>
<evidence type="ECO:0000313" key="4">
    <source>
        <dbReference type="Proteomes" id="UP000770161"/>
    </source>
</evidence>
<dbReference type="PROSITE" id="PS51372">
    <property type="entry name" value="PRD_2"/>
    <property type="match status" value="2"/>
</dbReference>
<dbReference type="SUPFAM" id="SSF50151">
    <property type="entry name" value="SacY-like RNA-binding domain"/>
    <property type="match status" value="1"/>
</dbReference>
<dbReference type="InterPro" id="IPR004341">
    <property type="entry name" value="CAT_RNA-bd_dom"/>
</dbReference>
<evidence type="ECO:0000259" key="2">
    <source>
        <dbReference type="PROSITE" id="PS51372"/>
    </source>
</evidence>
<dbReference type="InterPro" id="IPR036650">
    <property type="entry name" value="CAT_RNA-bd_dom_sf"/>
</dbReference>
<organism evidence="3 4">
    <name type="scientific">Mammaliicoccus lentus</name>
    <name type="common">Staphylococcus lentus</name>
    <dbReference type="NCBI Taxonomy" id="42858"/>
    <lineage>
        <taxon>Bacteria</taxon>
        <taxon>Bacillati</taxon>
        <taxon>Bacillota</taxon>
        <taxon>Bacilli</taxon>
        <taxon>Bacillales</taxon>
        <taxon>Staphylococcaceae</taxon>
        <taxon>Mammaliicoccus</taxon>
    </lineage>
</organism>
<dbReference type="Gene3D" id="1.10.1790.10">
    <property type="entry name" value="PRD domain"/>
    <property type="match status" value="2"/>
</dbReference>
<dbReference type="InterPro" id="IPR050661">
    <property type="entry name" value="BglG_antiterminators"/>
</dbReference>